<evidence type="ECO:0000313" key="9">
    <source>
        <dbReference type="Proteomes" id="UP000248724"/>
    </source>
</evidence>
<evidence type="ECO:0000256" key="2">
    <source>
        <dbReference type="ARBA" id="ARBA00022723"/>
    </source>
</evidence>
<evidence type="ECO:0000259" key="7">
    <source>
        <dbReference type="PROSITE" id="PS51296"/>
    </source>
</evidence>
<dbReference type="GO" id="GO:0016705">
    <property type="term" value="F:oxidoreductase activity, acting on paired donors, with incorporation or reduction of molecular oxygen"/>
    <property type="evidence" value="ECO:0007669"/>
    <property type="project" value="UniProtKB-ARBA"/>
</dbReference>
<accession>A0A2W6A256</accession>
<dbReference type="Gene3D" id="2.102.10.10">
    <property type="entry name" value="Rieske [2Fe-2S] iron-sulphur domain"/>
    <property type="match status" value="1"/>
</dbReference>
<dbReference type="Pfam" id="PF09990">
    <property type="entry name" value="DUF2231"/>
    <property type="match status" value="1"/>
</dbReference>
<keyword evidence="1" id="KW-0001">2Fe-2S</keyword>
<dbReference type="GO" id="GO:0046872">
    <property type="term" value="F:metal ion binding"/>
    <property type="evidence" value="ECO:0007669"/>
    <property type="project" value="UniProtKB-KW"/>
</dbReference>
<feature type="domain" description="Rieske" evidence="7">
    <location>
        <begin position="187"/>
        <end position="283"/>
    </location>
</feature>
<dbReference type="AlphaFoldDB" id="A0A2W6A256"/>
<name>A0A2W6A256_9BACT</name>
<dbReference type="InterPro" id="IPR017941">
    <property type="entry name" value="Rieske_2Fe-2S"/>
</dbReference>
<dbReference type="PANTHER" id="PTHR21496:SF0">
    <property type="entry name" value="RIESKE DOMAIN-CONTAINING PROTEIN"/>
    <property type="match status" value="1"/>
</dbReference>
<keyword evidence="3" id="KW-0408">Iron</keyword>
<evidence type="ECO:0000256" key="5">
    <source>
        <dbReference type="ARBA" id="ARBA00034078"/>
    </source>
</evidence>
<gene>
    <name evidence="8" type="ORF">DLM65_10525</name>
</gene>
<dbReference type="Pfam" id="PF00355">
    <property type="entry name" value="Rieske"/>
    <property type="match status" value="1"/>
</dbReference>
<dbReference type="PANTHER" id="PTHR21496">
    <property type="entry name" value="FERREDOXIN-RELATED"/>
    <property type="match status" value="1"/>
</dbReference>
<organism evidence="8 9">
    <name type="scientific">Candidatus Aeolococcus gillhamiae</name>
    <dbReference type="NCBI Taxonomy" id="3127015"/>
    <lineage>
        <taxon>Bacteria</taxon>
        <taxon>Bacillati</taxon>
        <taxon>Candidatus Dormiibacterota</taxon>
        <taxon>Candidatus Dormibacteria</taxon>
        <taxon>Candidatus Aeolococcales</taxon>
        <taxon>Candidatus Aeolococcaceae</taxon>
        <taxon>Candidatus Aeolococcus</taxon>
    </lineage>
</organism>
<sequence>MRRNLAIRDLMGPLERWAFLDPVGEWLSTKVSGLLAPGAVKTALSGTVLGHPLHPVLTDVPIGALTAATMFDLLGGEAGGDTADALTVLGLLSVAPTAVTGLSDWADTVDTERRLGLIHALANAGSSALYFAALVSRRSGSRGLARVFSVAGLGVLATSGYIGGHLVFARGWGVDHTVFDEPPQDWTRVAREADLQPDSPVLAQAAGYGVLLYSHGGSVHAIAARCTHAGGPLNEGEVDGELCVTCPWHGSRFRLDNGSVARGPATAPQPAFDVRRADGNIEVRVRPDIG</sequence>
<dbReference type="PROSITE" id="PS51296">
    <property type="entry name" value="RIESKE"/>
    <property type="match status" value="1"/>
</dbReference>
<comment type="cofactor">
    <cofactor evidence="5">
        <name>[2Fe-2S] cluster</name>
        <dbReference type="ChEBI" id="CHEBI:190135"/>
    </cofactor>
</comment>
<protein>
    <submittedName>
        <fullName evidence="8">Iron-sulfur protein</fullName>
    </submittedName>
</protein>
<evidence type="ECO:0000256" key="4">
    <source>
        <dbReference type="ARBA" id="ARBA00023014"/>
    </source>
</evidence>
<keyword evidence="4" id="KW-0411">Iron-sulfur</keyword>
<evidence type="ECO:0000256" key="6">
    <source>
        <dbReference type="ARBA" id="ARBA00038001"/>
    </source>
</evidence>
<dbReference type="GO" id="GO:0004497">
    <property type="term" value="F:monooxygenase activity"/>
    <property type="evidence" value="ECO:0007669"/>
    <property type="project" value="UniProtKB-ARBA"/>
</dbReference>
<reference evidence="8 9" key="1">
    <citation type="journal article" date="2017" name="Nature">
        <title>Atmospheric trace gases support primary production in Antarctic desert surface soil.</title>
        <authorList>
            <person name="Ji M."/>
            <person name="Greening C."/>
            <person name="Vanwonterghem I."/>
            <person name="Carere C.R."/>
            <person name="Bay S.K."/>
            <person name="Steen J.A."/>
            <person name="Montgomery K."/>
            <person name="Lines T."/>
            <person name="Beardall J."/>
            <person name="van Dorst J."/>
            <person name="Snape I."/>
            <person name="Stott M.B."/>
            <person name="Hugenholtz P."/>
            <person name="Ferrari B.C."/>
        </authorList>
    </citation>
    <scope>NUCLEOTIDE SEQUENCE [LARGE SCALE GENOMIC DNA]</scope>
    <source>
        <strain evidence="8">RRmetagenome_bin12</strain>
    </source>
</reference>
<dbReference type="GO" id="GO:0051537">
    <property type="term" value="F:2 iron, 2 sulfur cluster binding"/>
    <property type="evidence" value="ECO:0007669"/>
    <property type="project" value="UniProtKB-KW"/>
</dbReference>
<dbReference type="SUPFAM" id="SSF50022">
    <property type="entry name" value="ISP domain"/>
    <property type="match status" value="1"/>
</dbReference>
<comment type="similarity">
    <text evidence="6">Belongs to the bacterial ring-hydroxylating dioxygenase ferredoxin component family.</text>
</comment>
<dbReference type="EMBL" id="QHBU01000201">
    <property type="protein sequence ID" value="PZR79508.1"/>
    <property type="molecule type" value="Genomic_DNA"/>
</dbReference>
<proteinExistence type="inferred from homology"/>
<evidence type="ECO:0000256" key="3">
    <source>
        <dbReference type="ARBA" id="ARBA00023004"/>
    </source>
</evidence>
<evidence type="ECO:0000256" key="1">
    <source>
        <dbReference type="ARBA" id="ARBA00022714"/>
    </source>
</evidence>
<dbReference type="InterPro" id="IPR036922">
    <property type="entry name" value="Rieske_2Fe-2S_sf"/>
</dbReference>
<comment type="caution">
    <text evidence="8">The sequence shown here is derived from an EMBL/GenBank/DDBJ whole genome shotgun (WGS) entry which is preliminary data.</text>
</comment>
<keyword evidence="2" id="KW-0479">Metal-binding</keyword>
<dbReference type="Proteomes" id="UP000248724">
    <property type="component" value="Unassembled WGS sequence"/>
</dbReference>
<dbReference type="InterPro" id="IPR019251">
    <property type="entry name" value="DUF2231_TM"/>
</dbReference>
<evidence type="ECO:0000313" key="8">
    <source>
        <dbReference type="EMBL" id="PZR79508.1"/>
    </source>
</evidence>